<dbReference type="PATRIC" id="fig|1231190.3.peg.4219"/>
<sequence>MPLKSLIVAAALAAAMAVPAAAGGLTGERVYADAYGNLVIHSRTGYKRILVGRGYMAQDYAGLGVESPRVAYLERRNGELYVRRGRPCSEGVLIKGRSYMYGLPDGVLPVLTAPCR</sequence>
<organism evidence="2 3">
    <name type="scientific">Nitratireductor indicus C115</name>
    <dbReference type="NCBI Taxonomy" id="1231190"/>
    <lineage>
        <taxon>Bacteria</taxon>
        <taxon>Pseudomonadati</taxon>
        <taxon>Pseudomonadota</taxon>
        <taxon>Alphaproteobacteria</taxon>
        <taxon>Hyphomicrobiales</taxon>
        <taxon>Phyllobacteriaceae</taxon>
        <taxon>Nitratireductor</taxon>
    </lineage>
</organism>
<name>K2MZ35_9HYPH</name>
<dbReference type="RefSeq" id="WP_009452300.1">
    <property type="nucleotide sequence ID" value="NZ_AMSI01000017.1"/>
</dbReference>
<dbReference type="Proteomes" id="UP000007374">
    <property type="component" value="Unassembled WGS sequence"/>
</dbReference>
<keyword evidence="3" id="KW-1185">Reference proteome</keyword>
<protein>
    <recommendedName>
        <fullName evidence="4">Secreted protein</fullName>
    </recommendedName>
</protein>
<dbReference type="OrthoDB" id="8115733at2"/>
<comment type="caution">
    <text evidence="2">The sequence shown here is derived from an EMBL/GenBank/DDBJ whole genome shotgun (WGS) entry which is preliminary data.</text>
</comment>
<dbReference type="eggNOG" id="ENOG5031CWI">
    <property type="taxonomic scope" value="Bacteria"/>
</dbReference>
<proteinExistence type="predicted"/>
<dbReference type="EMBL" id="AMSI01000017">
    <property type="protein sequence ID" value="EKF40523.1"/>
    <property type="molecule type" value="Genomic_DNA"/>
</dbReference>
<keyword evidence="1" id="KW-0732">Signal</keyword>
<reference evidence="2 3" key="1">
    <citation type="journal article" date="2012" name="J. Bacteriol.">
        <title>Genome Sequence of Nitratireductor indicus Type Strain C115.</title>
        <authorList>
            <person name="Lai Q."/>
            <person name="Li G."/>
            <person name="Yu Z."/>
            <person name="Shao Z."/>
        </authorList>
    </citation>
    <scope>NUCLEOTIDE SEQUENCE [LARGE SCALE GENOMIC DNA]</scope>
    <source>
        <strain evidence="2 3">C115</strain>
    </source>
</reference>
<dbReference type="STRING" id="721133.SAMN05216176_104312"/>
<gene>
    <name evidence="2" type="ORF">NA8A_20402</name>
</gene>
<dbReference type="AlphaFoldDB" id="K2MZ35"/>
<evidence type="ECO:0000256" key="1">
    <source>
        <dbReference type="SAM" id="SignalP"/>
    </source>
</evidence>
<feature type="signal peptide" evidence="1">
    <location>
        <begin position="1"/>
        <end position="20"/>
    </location>
</feature>
<accession>K2MZ35</accession>
<evidence type="ECO:0000313" key="3">
    <source>
        <dbReference type="Proteomes" id="UP000007374"/>
    </source>
</evidence>
<feature type="chain" id="PRO_5003864031" description="Secreted protein" evidence="1">
    <location>
        <begin position="21"/>
        <end position="116"/>
    </location>
</feature>
<evidence type="ECO:0000313" key="2">
    <source>
        <dbReference type="EMBL" id="EKF40523.1"/>
    </source>
</evidence>
<evidence type="ECO:0008006" key="4">
    <source>
        <dbReference type="Google" id="ProtNLM"/>
    </source>
</evidence>